<dbReference type="Proteomes" id="UP000499080">
    <property type="component" value="Unassembled WGS sequence"/>
</dbReference>
<comment type="caution">
    <text evidence="2">The sequence shown here is derived from an EMBL/GenBank/DDBJ whole genome shotgun (WGS) entry which is preliminary data.</text>
</comment>
<dbReference type="AlphaFoldDB" id="A0A4Y2DF54"/>
<dbReference type="EMBL" id="BGPR01089275">
    <property type="protein sequence ID" value="GBM14668.1"/>
    <property type="molecule type" value="Genomic_DNA"/>
</dbReference>
<gene>
    <name evidence="1" type="ORF">AVEN_112170_1</name>
    <name evidence="2" type="ORF">AVEN_200342_1</name>
</gene>
<accession>A0A4Y2DF54</accession>
<evidence type="ECO:0000313" key="3">
    <source>
        <dbReference type="Proteomes" id="UP000499080"/>
    </source>
</evidence>
<sequence length="160" mass="18634">MDKVFYYVSLNCATVFTFRWFDVFQKVLPRHLSRGKHKRNATFPCGKATIPPAGVITQDYCSEDDIRLNNYSRPKFLSSSDIMRNEKEWIESVEAEDEDVFPDHNDDSDGELKRDVEVQNALNKLMSQSEDLQDESEGITDLTLGYFPRINFYLRVFCVL</sequence>
<evidence type="ECO:0000313" key="1">
    <source>
        <dbReference type="EMBL" id="GBM14649.1"/>
    </source>
</evidence>
<proteinExistence type="predicted"/>
<dbReference type="OrthoDB" id="6443155at2759"/>
<dbReference type="EMBL" id="BGPR01089271">
    <property type="protein sequence ID" value="GBM14649.1"/>
    <property type="molecule type" value="Genomic_DNA"/>
</dbReference>
<evidence type="ECO:0000313" key="2">
    <source>
        <dbReference type="EMBL" id="GBM14668.1"/>
    </source>
</evidence>
<name>A0A4Y2DF54_ARAVE</name>
<reference evidence="2 3" key="1">
    <citation type="journal article" date="2019" name="Sci. Rep.">
        <title>Orb-weaving spider Araneus ventricosus genome elucidates the spidroin gene catalogue.</title>
        <authorList>
            <person name="Kono N."/>
            <person name="Nakamura H."/>
            <person name="Ohtoshi R."/>
            <person name="Moran D.A.P."/>
            <person name="Shinohara A."/>
            <person name="Yoshida Y."/>
            <person name="Fujiwara M."/>
            <person name="Mori M."/>
            <person name="Tomita M."/>
            <person name="Arakawa K."/>
        </authorList>
    </citation>
    <scope>NUCLEOTIDE SEQUENCE [LARGE SCALE GENOMIC DNA]</scope>
</reference>
<keyword evidence="3" id="KW-1185">Reference proteome</keyword>
<protein>
    <submittedName>
        <fullName evidence="2">Uncharacterized protein</fullName>
    </submittedName>
</protein>
<organism evidence="2 3">
    <name type="scientific">Araneus ventricosus</name>
    <name type="common">Orbweaver spider</name>
    <name type="synonym">Epeira ventricosa</name>
    <dbReference type="NCBI Taxonomy" id="182803"/>
    <lineage>
        <taxon>Eukaryota</taxon>
        <taxon>Metazoa</taxon>
        <taxon>Ecdysozoa</taxon>
        <taxon>Arthropoda</taxon>
        <taxon>Chelicerata</taxon>
        <taxon>Arachnida</taxon>
        <taxon>Araneae</taxon>
        <taxon>Araneomorphae</taxon>
        <taxon>Entelegynae</taxon>
        <taxon>Araneoidea</taxon>
        <taxon>Araneidae</taxon>
        <taxon>Araneus</taxon>
    </lineage>
</organism>